<proteinExistence type="predicted"/>
<dbReference type="STRING" id="1302687.SAMN05444267_1006113"/>
<gene>
    <name evidence="1" type="ORF">SAMN05444267_1006113</name>
</gene>
<protein>
    <submittedName>
        <fullName evidence="1">Uncharacterized protein</fullName>
    </submittedName>
</protein>
<organism evidence="1 2">
    <name type="scientific">Chryseobacterium polytrichastri</name>
    <dbReference type="NCBI Taxonomy" id="1302687"/>
    <lineage>
        <taxon>Bacteria</taxon>
        <taxon>Pseudomonadati</taxon>
        <taxon>Bacteroidota</taxon>
        <taxon>Flavobacteriia</taxon>
        <taxon>Flavobacteriales</taxon>
        <taxon>Weeksellaceae</taxon>
        <taxon>Chryseobacterium group</taxon>
        <taxon>Chryseobacterium</taxon>
    </lineage>
</organism>
<dbReference type="OrthoDB" id="1551126at2"/>
<keyword evidence="2" id="KW-1185">Reference proteome</keyword>
<evidence type="ECO:0000313" key="2">
    <source>
        <dbReference type="Proteomes" id="UP000184364"/>
    </source>
</evidence>
<dbReference type="EMBL" id="FRAV01000006">
    <property type="protein sequence ID" value="SHK66568.1"/>
    <property type="molecule type" value="Genomic_DNA"/>
</dbReference>
<reference evidence="2" key="1">
    <citation type="submission" date="2016-11" db="EMBL/GenBank/DDBJ databases">
        <authorList>
            <person name="Varghese N."/>
            <person name="Submissions S."/>
        </authorList>
    </citation>
    <scope>NUCLEOTIDE SEQUENCE [LARGE SCALE GENOMIC DNA]</scope>
    <source>
        <strain evidence="2">DSM 26899</strain>
    </source>
</reference>
<accession>A0A1M6UBZ1</accession>
<dbReference type="Proteomes" id="UP000184364">
    <property type="component" value="Unassembled WGS sequence"/>
</dbReference>
<sequence>MFNFLKKKKAKVHINSVSIPHFGWDKVEENESRIIWVNPEQNALISLYFFDLQPDLPTIKDTNHLRDFHRKSIAASGGGIIEVNTFKVQNIPSVKTIFKIPQAESGMTYIASVTIPFKNCSFVIKVQAVEAGTTGIRDTVILSKLLESEEVSFDNDDLQNWFEDPYDPTFKEGTLMNKSEQEKYDAEFPQHPLTIARISISKAIQEVVFKPEIKDLPAFK</sequence>
<evidence type="ECO:0000313" key="1">
    <source>
        <dbReference type="EMBL" id="SHK66568.1"/>
    </source>
</evidence>
<dbReference type="RefSeq" id="WP_073291642.1">
    <property type="nucleotide sequence ID" value="NZ_FRAV01000006.1"/>
</dbReference>
<dbReference type="AlphaFoldDB" id="A0A1M6UBZ1"/>
<name>A0A1M6UBZ1_9FLAO</name>